<evidence type="ECO:0000313" key="3">
    <source>
        <dbReference type="Proteomes" id="UP001291623"/>
    </source>
</evidence>
<proteinExistence type="predicted"/>
<dbReference type="EMBL" id="JAVYJV010000018">
    <property type="protein sequence ID" value="KAK4347528.1"/>
    <property type="molecule type" value="Genomic_DNA"/>
</dbReference>
<keyword evidence="3" id="KW-1185">Reference proteome</keyword>
<evidence type="ECO:0000313" key="2">
    <source>
        <dbReference type="EMBL" id="KAK4347528.1"/>
    </source>
</evidence>
<name>A0AAE1UWI5_9SOLA</name>
<dbReference type="AlphaFoldDB" id="A0AAE1UWI5"/>
<gene>
    <name evidence="2" type="ORF">RND71_033867</name>
</gene>
<sequence length="177" mass="19673">MAALKEKARSVLLKELGAAMGWEKLDLGKTLAQDEAFKVTHTRKKKNNEEPDEWIEPQNEQTYGHGGANFSTNKRTSSRKGQGEEEGRLVCGYEGPVRPLTCFGEISDSLGTLVGHNPDLPMLDPWSYNNEAEGLFTNANKEVILDDFPFLPCRATSLRHSMLPPSHINALSHSSYD</sequence>
<accession>A0AAE1UWI5</accession>
<comment type="caution">
    <text evidence="2">The sequence shown here is derived from an EMBL/GenBank/DDBJ whole genome shotgun (WGS) entry which is preliminary data.</text>
</comment>
<organism evidence="2 3">
    <name type="scientific">Anisodus tanguticus</name>
    <dbReference type="NCBI Taxonomy" id="243964"/>
    <lineage>
        <taxon>Eukaryota</taxon>
        <taxon>Viridiplantae</taxon>
        <taxon>Streptophyta</taxon>
        <taxon>Embryophyta</taxon>
        <taxon>Tracheophyta</taxon>
        <taxon>Spermatophyta</taxon>
        <taxon>Magnoliopsida</taxon>
        <taxon>eudicotyledons</taxon>
        <taxon>Gunneridae</taxon>
        <taxon>Pentapetalae</taxon>
        <taxon>asterids</taxon>
        <taxon>lamiids</taxon>
        <taxon>Solanales</taxon>
        <taxon>Solanaceae</taxon>
        <taxon>Solanoideae</taxon>
        <taxon>Hyoscyameae</taxon>
        <taxon>Anisodus</taxon>
    </lineage>
</organism>
<protein>
    <submittedName>
        <fullName evidence="2">Uncharacterized protein</fullName>
    </submittedName>
</protein>
<reference evidence="2" key="1">
    <citation type="submission" date="2023-12" db="EMBL/GenBank/DDBJ databases">
        <title>Genome assembly of Anisodus tanguticus.</title>
        <authorList>
            <person name="Wang Y.-J."/>
        </authorList>
    </citation>
    <scope>NUCLEOTIDE SEQUENCE</scope>
    <source>
        <strain evidence="2">KB-2021</strain>
        <tissue evidence="2">Leaf</tissue>
    </source>
</reference>
<dbReference type="Proteomes" id="UP001291623">
    <property type="component" value="Unassembled WGS sequence"/>
</dbReference>
<evidence type="ECO:0000256" key="1">
    <source>
        <dbReference type="SAM" id="MobiDB-lite"/>
    </source>
</evidence>
<feature type="region of interest" description="Disordered" evidence="1">
    <location>
        <begin position="41"/>
        <end position="87"/>
    </location>
</feature>